<dbReference type="InterPro" id="IPR000719">
    <property type="entry name" value="Prot_kinase_dom"/>
</dbReference>
<evidence type="ECO:0000313" key="5">
    <source>
        <dbReference type="EMBL" id="CUR36047.1"/>
    </source>
</evidence>
<protein>
    <submittedName>
        <fullName evidence="5">Serine/threonine protein kinase with WD40 repeats</fullName>
    </submittedName>
</protein>
<keyword evidence="5" id="KW-0723">Serine/threonine-protein kinase</keyword>
<evidence type="ECO:0000256" key="2">
    <source>
        <dbReference type="ARBA" id="ARBA00022737"/>
    </source>
</evidence>
<evidence type="ECO:0000256" key="3">
    <source>
        <dbReference type="PROSITE-ProRule" id="PRU00221"/>
    </source>
</evidence>
<feature type="repeat" description="WD" evidence="3">
    <location>
        <begin position="452"/>
        <end position="493"/>
    </location>
</feature>
<dbReference type="InterPro" id="IPR015943">
    <property type="entry name" value="WD40/YVTN_repeat-like_dom_sf"/>
</dbReference>
<dbReference type="NCBIfam" id="NF045510">
    <property type="entry name" value="4Cys_prefix_kin"/>
    <property type="match status" value="1"/>
</dbReference>
<dbReference type="InterPro" id="IPR001680">
    <property type="entry name" value="WD40_rpt"/>
</dbReference>
<dbReference type="PROSITE" id="PS50082">
    <property type="entry name" value="WD_REPEATS_2"/>
    <property type="match status" value="7"/>
</dbReference>
<dbReference type="Pfam" id="PF00400">
    <property type="entry name" value="WD40"/>
    <property type="match status" value="7"/>
</dbReference>
<dbReference type="PANTHER" id="PTHR22847:SF637">
    <property type="entry name" value="WD REPEAT DOMAIN 5B"/>
    <property type="match status" value="1"/>
</dbReference>
<dbReference type="InterPro" id="IPR019775">
    <property type="entry name" value="WD40_repeat_CS"/>
</dbReference>
<evidence type="ECO:0000256" key="1">
    <source>
        <dbReference type="ARBA" id="ARBA00022574"/>
    </source>
</evidence>
<organism evidence="5 6">
    <name type="scientific">Planktothrix tepida PCC 9214</name>
    <dbReference type="NCBI Taxonomy" id="671072"/>
    <lineage>
        <taxon>Bacteria</taxon>
        <taxon>Bacillati</taxon>
        <taxon>Cyanobacteriota</taxon>
        <taxon>Cyanophyceae</taxon>
        <taxon>Oscillatoriophycideae</taxon>
        <taxon>Oscillatoriales</taxon>
        <taxon>Microcoleaceae</taxon>
        <taxon>Planktothrix</taxon>
    </lineage>
</organism>
<keyword evidence="1 3" id="KW-0853">WD repeat</keyword>
<dbReference type="SUPFAM" id="SSF56112">
    <property type="entry name" value="Protein kinase-like (PK-like)"/>
    <property type="match status" value="1"/>
</dbReference>
<keyword evidence="2" id="KW-0677">Repeat</keyword>
<dbReference type="AlphaFoldDB" id="A0A1J1LUG2"/>
<feature type="repeat" description="WD" evidence="3">
    <location>
        <begin position="636"/>
        <end position="663"/>
    </location>
</feature>
<dbReference type="PRINTS" id="PR00320">
    <property type="entry name" value="GPROTEINBRPT"/>
</dbReference>
<gene>
    <name evidence="5" type="ORF">PL921480157</name>
</gene>
<dbReference type="Pfam" id="PF00069">
    <property type="entry name" value="Pkinase"/>
    <property type="match status" value="1"/>
</dbReference>
<dbReference type="InterPro" id="IPR011009">
    <property type="entry name" value="Kinase-like_dom_sf"/>
</dbReference>
<feature type="repeat" description="WD" evidence="3">
    <location>
        <begin position="368"/>
        <end position="409"/>
    </location>
</feature>
<dbReference type="RefSeq" id="WP_072717168.1">
    <property type="nucleotide sequence ID" value="NZ_LN889764.1"/>
</dbReference>
<dbReference type="Gene3D" id="1.10.510.10">
    <property type="entry name" value="Transferase(Phosphotransferase) domain 1"/>
    <property type="match status" value="1"/>
</dbReference>
<dbReference type="PANTHER" id="PTHR22847">
    <property type="entry name" value="WD40 REPEAT PROTEIN"/>
    <property type="match status" value="1"/>
</dbReference>
<keyword evidence="6" id="KW-1185">Reference proteome</keyword>
<keyword evidence="5" id="KW-0808">Transferase</keyword>
<dbReference type="Gene3D" id="2.130.10.10">
    <property type="entry name" value="YVTN repeat-like/Quinoprotein amine dehydrogenase"/>
    <property type="match status" value="4"/>
</dbReference>
<feature type="repeat" description="WD" evidence="3">
    <location>
        <begin position="494"/>
        <end position="535"/>
    </location>
</feature>
<keyword evidence="5" id="KW-0418">Kinase</keyword>
<evidence type="ECO:0000313" key="6">
    <source>
        <dbReference type="Proteomes" id="UP000184315"/>
    </source>
</evidence>
<dbReference type="OrthoDB" id="500858at2"/>
<dbReference type="GO" id="GO:0004674">
    <property type="term" value="F:protein serine/threonine kinase activity"/>
    <property type="evidence" value="ECO:0007669"/>
    <property type="project" value="UniProtKB-KW"/>
</dbReference>
<sequence>MSYCINPQCQKPQNPTHALLCQSCGSQLRLKDRYRAIRILGQSQWNRTFLAVDEDKPSQPRCVIKQCLYPPSQPDARVEFRVYTRKLDPISQHPALPDLLASFEEKDCGYIVQDYISGRNLAEEVKQEGVFQELQIWYILSEILPLLQFIHEKGMIHGDIKPENIIRRSAFIPPTKPLILVDFAGIYPQQNFPTTLQGSPEYAAPEQLQGEINAKTDLYSLGITCLHLLTQMSPFDLFNIKTNTWVWRDYLKRPISQRLTRILTQLIERNPSKRYPSATAVMQDLKSGPIPVHLTKVVQRKWILTAWGGAALALFSLFMSSRLPSIVPQISSQPPEPIYQVPDIQIPVPQIENFAPPILQNPGTVRTLSKNTGPVWSVAVSPDGQFVVYGNTDGSINIIDANTGGLINTLLGHSQPVGTLAMSRDGRTLVSGSGDQTILVWDLWSGRQKKMLYGHQGWVYAVAISPDGETVASVSRDQTIRLWDIYTGRTLRTLNGYGIEVQSLAFSGDNQTLVSGGNNGIVDIWNWHTGELLRTFKAHTEAIWSVAISPDGQRLATGSWDHAVKLWDLQQLESQYFNNTPEHILLGHQEKVQSVAFSPDGQTLASGDFGGGVKLWNVENGGLVGTFKGHQAWVNVVFNPQNHTLITGSFDDTLKVWPLLPPN</sequence>
<feature type="repeat" description="WD" evidence="3">
    <location>
        <begin position="585"/>
        <end position="626"/>
    </location>
</feature>
<dbReference type="InterPro" id="IPR036322">
    <property type="entry name" value="WD40_repeat_dom_sf"/>
</dbReference>
<dbReference type="EMBL" id="CZDF01000188">
    <property type="protein sequence ID" value="CUR36047.1"/>
    <property type="molecule type" value="Genomic_DNA"/>
</dbReference>
<dbReference type="GO" id="GO:0005524">
    <property type="term" value="F:ATP binding"/>
    <property type="evidence" value="ECO:0007669"/>
    <property type="project" value="InterPro"/>
</dbReference>
<name>A0A1J1LUG2_9CYAN</name>
<dbReference type="PROSITE" id="PS50011">
    <property type="entry name" value="PROTEIN_KINASE_DOM"/>
    <property type="match status" value="1"/>
</dbReference>
<dbReference type="InterPro" id="IPR020472">
    <property type="entry name" value="WD40_PAC1"/>
</dbReference>
<dbReference type="SMART" id="SM00220">
    <property type="entry name" value="S_TKc"/>
    <property type="match status" value="1"/>
</dbReference>
<dbReference type="STRING" id="671072.PL921480157"/>
<dbReference type="SUPFAM" id="SSF50978">
    <property type="entry name" value="WD40 repeat-like"/>
    <property type="match status" value="1"/>
</dbReference>
<proteinExistence type="predicted"/>
<feature type="repeat" description="WD" evidence="3">
    <location>
        <begin position="536"/>
        <end position="577"/>
    </location>
</feature>
<evidence type="ECO:0000259" key="4">
    <source>
        <dbReference type="PROSITE" id="PS50011"/>
    </source>
</evidence>
<dbReference type="CDD" id="cd00200">
    <property type="entry name" value="WD40"/>
    <property type="match status" value="1"/>
</dbReference>
<dbReference type="SMART" id="SM00320">
    <property type="entry name" value="WD40"/>
    <property type="match status" value="7"/>
</dbReference>
<accession>A0A1J1LUG2</accession>
<dbReference type="PROSITE" id="PS00678">
    <property type="entry name" value="WD_REPEATS_1"/>
    <property type="match status" value="3"/>
</dbReference>
<dbReference type="Proteomes" id="UP000184315">
    <property type="component" value="Unassembled WGS sequence"/>
</dbReference>
<dbReference type="PROSITE" id="PS50294">
    <property type="entry name" value="WD_REPEATS_REGION"/>
    <property type="match status" value="6"/>
</dbReference>
<dbReference type="CDD" id="cd14014">
    <property type="entry name" value="STKc_PknB_like"/>
    <property type="match status" value="1"/>
</dbReference>
<reference evidence="6" key="1">
    <citation type="submission" date="2015-10" db="EMBL/GenBank/DDBJ databases">
        <authorList>
            <person name="Regsiter A."/>
            <person name="william w."/>
        </authorList>
    </citation>
    <scope>NUCLEOTIDE SEQUENCE [LARGE SCALE GENOMIC DNA]</scope>
</reference>
<feature type="domain" description="Protein kinase" evidence="4">
    <location>
        <begin position="34"/>
        <end position="286"/>
    </location>
</feature>
<feature type="repeat" description="WD" evidence="3">
    <location>
        <begin position="410"/>
        <end position="451"/>
    </location>
</feature>